<dbReference type="RefSeq" id="WP_245624885.1">
    <property type="nucleotide sequence ID" value="NZ_CYPR01000171.1"/>
</dbReference>
<keyword evidence="2" id="KW-1185">Reference proteome</keyword>
<dbReference type="EMBL" id="CYPR01000171">
    <property type="protein sequence ID" value="CUH39853.1"/>
    <property type="molecule type" value="Genomic_DNA"/>
</dbReference>
<name>A0A0M7BD73_9RHOB</name>
<evidence type="ECO:0000313" key="2">
    <source>
        <dbReference type="Proteomes" id="UP000049455"/>
    </source>
</evidence>
<evidence type="ECO:0000313" key="1">
    <source>
        <dbReference type="EMBL" id="CUH39853.1"/>
    </source>
</evidence>
<protein>
    <submittedName>
        <fullName evidence="1">Uncharacterized protein</fullName>
    </submittedName>
</protein>
<sequence length="68" mass="7127">MTGQPPRELSPQSLTRAIVQQDDTVGVCAIYLPGRGEDPGILLNGAASADAGDTAARLIASDTRIMRF</sequence>
<dbReference type="Proteomes" id="UP000049455">
    <property type="component" value="Unassembled WGS sequence"/>
</dbReference>
<gene>
    <name evidence="1" type="ORF">JSE7799_02581</name>
</gene>
<proteinExistence type="predicted"/>
<organism evidence="1 2">
    <name type="scientific">Jannaschia seosinensis</name>
    <dbReference type="NCBI Taxonomy" id="313367"/>
    <lineage>
        <taxon>Bacteria</taxon>
        <taxon>Pseudomonadati</taxon>
        <taxon>Pseudomonadota</taxon>
        <taxon>Alphaproteobacteria</taxon>
        <taxon>Rhodobacterales</taxon>
        <taxon>Roseobacteraceae</taxon>
        <taxon>Jannaschia</taxon>
    </lineage>
</organism>
<reference evidence="1 2" key="1">
    <citation type="submission" date="2015-09" db="EMBL/GenBank/DDBJ databases">
        <authorList>
            <person name="Jackson K.R."/>
            <person name="Lunt B.L."/>
            <person name="Fisher J.N.B."/>
            <person name="Gardner A.V."/>
            <person name="Bailey M.E."/>
            <person name="Deus L.M."/>
            <person name="Earl A.S."/>
            <person name="Gibby P.D."/>
            <person name="Hartmann K.A."/>
            <person name="Liu J.E."/>
            <person name="Manci A.M."/>
            <person name="Nielsen D.A."/>
            <person name="Solomon M.B."/>
            <person name="Breakwell D.P."/>
            <person name="Burnett S.H."/>
            <person name="Grose J.H."/>
        </authorList>
    </citation>
    <scope>NUCLEOTIDE SEQUENCE [LARGE SCALE GENOMIC DNA]</scope>
    <source>
        <strain evidence="1 2">CECT 7799</strain>
    </source>
</reference>
<accession>A0A0M7BD73</accession>
<dbReference type="AlphaFoldDB" id="A0A0M7BD73"/>
<dbReference type="STRING" id="313367.JSE7799_02581"/>